<keyword evidence="2" id="KW-1185">Reference proteome</keyword>
<dbReference type="RefSeq" id="XP_049137893.1">
    <property type="nucleotide sequence ID" value="XM_049296669.1"/>
</dbReference>
<dbReference type="KEGG" id="clup:CLUP02_17765"/>
<gene>
    <name evidence="1" type="ORF">CLUP02_17765</name>
</gene>
<evidence type="ECO:0000313" key="1">
    <source>
        <dbReference type="EMBL" id="UQC76252.1"/>
    </source>
</evidence>
<organism evidence="1 2">
    <name type="scientific">Colletotrichum lupini</name>
    <dbReference type="NCBI Taxonomy" id="145971"/>
    <lineage>
        <taxon>Eukaryota</taxon>
        <taxon>Fungi</taxon>
        <taxon>Dikarya</taxon>
        <taxon>Ascomycota</taxon>
        <taxon>Pezizomycotina</taxon>
        <taxon>Sordariomycetes</taxon>
        <taxon>Hypocreomycetidae</taxon>
        <taxon>Glomerellales</taxon>
        <taxon>Glomerellaceae</taxon>
        <taxon>Colletotrichum</taxon>
        <taxon>Colletotrichum acutatum species complex</taxon>
    </lineage>
</organism>
<dbReference type="EMBL" id="CP019472">
    <property type="protein sequence ID" value="UQC76252.1"/>
    <property type="molecule type" value="Genomic_DNA"/>
</dbReference>
<dbReference type="AlphaFoldDB" id="A0A9Q8WB26"/>
<accession>A0A9Q8WB26</accession>
<name>A0A9Q8WB26_9PEZI</name>
<evidence type="ECO:0000313" key="2">
    <source>
        <dbReference type="Proteomes" id="UP000830671"/>
    </source>
</evidence>
<sequence length="222" mass="26840">MSDSSLERRQWEEREKDFLTNYVEKIKRHVKEDKQLSEQQNDKTKNMFRHKSAAARSLDKICRLFYETRYQTLAKQFDDGTLTWDRVNDLIQRLEDIDLILKHLFLNSINLLDFVNTLIIREEEDHAKETELDKIKEFDALAFQVVKNLFLEWKGVDDLPFVHQMAERVNIEVPSFRKPELWGDNLKVHREIRDIAYQNAKVVRDKWERMEKKRTEDEAKEK</sequence>
<proteinExistence type="predicted"/>
<dbReference type="GeneID" id="73351679"/>
<dbReference type="Proteomes" id="UP000830671">
    <property type="component" value="Chromosome 10"/>
</dbReference>
<protein>
    <submittedName>
        <fullName evidence="1">Uncharacterized protein</fullName>
    </submittedName>
</protein>
<reference evidence="1" key="1">
    <citation type="journal article" date="2021" name="Mol. Plant Microbe Interact.">
        <title>Complete Genome Sequence of the Plant-Pathogenic Fungus Colletotrichum lupini.</title>
        <authorList>
            <person name="Baroncelli R."/>
            <person name="Pensec F."/>
            <person name="Da Lio D."/>
            <person name="Boufleur T."/>
            <person name="Vicente I."/>
            <person name="Sarrocco S."/>
            <person name="Picot A."/>
            <person name="Baraldi E."/>
            <person name="Sukno S."/>
            <person name="Thon M."/>
            <person name="Le Floch G."/>
        </authorList>
    </citation>
    <scope>NUCLEOTIDE SEQUENCE</scope>
    <source>
        <strain evidence="1">IMI 504893</strain>
    </source>
</reference>